<dbReference type="InterPro" id="IPR050546">
    <property type="entry name" value="Glycosyl_Hydrlase_16"/>
</dbReference>
<accession>A0A1J9Q6Y3</accession>
<dbReference type="PANTHER" id="PTHR10963:SF24">
    <property type="entry name" value="GLYCOSIDASE C21B10.07-RELATED"/>
    <property type="match status" value="1"/>
</dbReference>
<keyword evidence="4" id="KW-0378">Hydrolase</keyword>
<dbReference type="Pfam" id="PF26113">
    <property type="entry name" value="GH16_XgeA"/>
    <property type="match status" value="1"/>
</dbReference>
<proteinExistence type="inferred from homology"/>
<dbReference type="Gene3D" id="2.60.120.200">
    <property type="match status" value="1"/>
</dbReference>
<dbReference type="STRING" id="1658174.A0A1J9Q6Y3"/>
<comment type="catalytic activity">
    <reaction evidence="1">
        <text>Endohydrolysis of (1-&gt;3)- or (1-&gt;4)-linkages in beta-D-glucans when the glucose residue whose reducing group is involved in the linkage to be hydrolyzed is itself substituted at C-3.</text>
        <dbReference type="EC" id="3.2.1.6"/>
    </reaction>
</comment>
<evidence type="ECO:0000256" key="1">
    <source>
        <dbReference type="ARBA" id="ARBA00000124"/>
    </source>
</evidence>
<name>A0A1J9Q6Y3_9EURO</name>
<dbReference type="GO" id="GO:0052861">
    <property type="term" value="F:endo-1,3(4)-beta-glucanase activity"/>
    <property type="evidence" value="ECO:0007669"/>
    <property type="project" value="UniProtKB-EC"/>
</dbReference>
<dbReference type="VEuPathDB" id="FungiDB:ACJ73_04817"/>
<organism evidence="9 10">
    <name type="scientific">Blastomyces percursus</name>
    <dbReference type="NCBI Taxonomy" id="1658174"/>
    <lineage>
        <taxon>Eukaryota</taxon>
        <taxon>Fungi</taxon>
        <taxon>Dikarya</taxon>
        <taxon>Ascomycota</taxon>
        <taxon>Pezizomycotina</taxon>
        <taxon>Eurotiomycetes</taxon>
        <taxon>Eurotiomycetidae</taxon>
        <taxon>Onygenales</taxon>
        <taxon>Ajellomycetaceae</taxon>
        <taxon>Blastomyces</taxon>
    </lineage>
</organism>
<dbReference type="SUPFAM" id="SSF49899">
    <property type="entry name" value="Concanavalin A-like lectins/glucanases"/>
    <property type="match status" value="1"/>
</dbReference>
<protein>
    <recommendedName>
        <fullName evidence="3">endo-1,3(4)-beta-glucanase</fullName>
        <ecNumber evidence="3">3.2.1.6</ecNumber>
    </recommendedName>
</protein>
<dbReference type="InterPro" id="IPR000757">
    <property type="entry name" value="Beta-glucanase-like"/>
</dbReference>
<comment type="caution">
    <text evidence="9">The sequence shown here is derived from an EMBL/GenBank/DDBJ whole genome shotgun (WGS) entry which is preliminary data.</text>
</comment>
<evidence type="ECO:0000256" key="6">
    <source>
        <dbReference type="SAM" id="MobiDB-lite"/>
    </source>
</evidence>
<evidence type="ECO:0000256" key="3">
    <source>
        <dbReference type="ARBA" id="ARBA00012599"/>
    </source>
</evidence>
<feature type="region of interest" description="Disordered" evidence="6">
    <location>
        <begin position="317"/>
        <end position="448"/>
    </location>
</feature>
<evidence type="ECO:0000256" key="7">
    <source>
        <dbReference type="SAM" id="SignalP"/>
    </source>
</evidence>
<dbReference type="OrthoDB" id="192832at2759"/>
<reference evidence="9 10" key="1">
    <citation type="submission" date="2015-08" db="EMBL/GenBank/DDBJ databases">
        <title>Emmonsia species relationships and genome sequence.</title>
        <authorList>
            <person name="Cuomo C.A."/>
            <person name="Schwartz I.S."/>
            <person name="Kenyon C."/>
            <person name="De Hoog G.S."/>
            <person name="Govender N.P."/>
            <person name="Botha A."/>
            <person name="Moreno L."/>
            <person name="De Vries M."/>
            <person name="Munoz J.F."/>
            <person name="Stielow J.B."/>
        </authorList>
    </citation>
    <scope>NUCLEOTIDE SEQUENCE [LARGE SCALE GENOMIC DNA]</scope>
    <source>
        <strain evidence="9 10">EI222</strain>
    </source>
</reference>
<feature type="chain" id="PRO_5012792091" description="endo-1,3(4)-beta-glucanase" evidence="7">
    <location>
        <begin position="19"/>
        <end position="502"/>
    </location>
</feature>
<feature type="domain" description="GH16" evidence="8">
    <location>
        <begin position="15"/>
        <end position="278"/>
    </location>
</feature>
<dbReference type="AlphaFoldDB" id="A0A1J9Q6Y3"/>
<evidence type="ECO:0000256" key="2">
    <source>
        <dbReference type="ARBA" id="ARBA00006865"/>
    </source>
</evidence>
<evidence type="ECO:0000256" key="5">
    <source>
        <dbReference type="ARBA" id="ARBA00023295"/>
    </source>
</evidence>
<evidence type="ECO:0000313" key="9">
    <source>
        <dbReference type="EMBL" id="OJD23826.1"/>
    </source>
</evidence>
<evidence type="ECO:0000256" key="4">
    <source>
        <dbReference type="ARBA" id="ARBA00022801"/>
    </source>
</evidence>
<dbReference type="PROSITE" id="PS51762">
    <property type="entry name" value="GH16_2"/>
    <property type="match status" value="1"/>
</dbReference>
<dbReference type="FunFam" id="2.60.120.200:FF:000114">
    <property type="entry name" value="Probable endo-1,3(4)-beta-glucanase NFIA_089530"/>
    <property type="match status" value="1"/>
</dbReference>
<keyword evidence="5" id="KW-0326">Glycosidase</keyword>
<feature type="compositionally biased region" description="Low complexity" evidence="6">
    <location>
        <begin position="317"/>
        <end position="390"/>
    </location>
</feature>
<dbReference type="EC" id="3.2.1.6" evidence="3"/>
<keyword evidence="10" id="KW-1185">Reference proteome</keyword>
<sequence>MRATKLVLLAALAKLSAGTYVLEDDYQPSNFFDDFTFFDGPDPSNAYVTYVDKSKALRDGLASNNNDFVYLGVDHQNVARGRGRESVRLETKKTYKHGLIVADISHMPGNICGTWPAFWATGATWPDDGEFDIIEGVNKQNKNVVALHTTAGCKVEENNKYSGELVTKDCDVYSPNQPSNQGCLFRAPSATSYGTAFNSIGGGVYATEWTSDYISVWFFPRYRIPSDIKSGNPDPSTWPRPIAHFTGCEFDKFFQEQRIIFNTAFCGDWAKATWSENGCAARGRTCEDYVKNNPWAFSEAYWSINSMKVFQVKKGDTTTSTTTTSTSSTSSSSTEAPTTTMTTSSSSYEPPASSSTAPESSQSASTPSEYPQPSTAEPTASSSSYPESSPVPTNYPVPTGYPVPSSDEPTVPSATYSGSLPSASTPSEYPTGTASVHPTDISSCTPPPTQSCITYTTKTTIAIVVTAPESYKEAIPTESAEYETEPAAYPTEPAGYPTNDKY</sequence>
<feature type="region of interest" description="Disordered" evidence="6">
    <location>
        <begin position="475"/>
        <end position="502"/>
    </location>
</feature>
<evidence type="ECO:0000313" key="10">
    <source>
        <dbReference type="Proteomes" id="UP000242791"/>
    </source>
</evidence>
<feature type="signal peptide" evidence="7">
    <location>
        <begin position="1"/>
        <end position="18"/>
    </location>
</feature>
<dbReference type="GO" id="GO:0009251">
    <property type="term" value="P:glucan catabolic process"/>
    <property type="evidence" value="ECO:0007669"/>
    <property type="project" value="TreeGrafter"/>
</dbReference>
<comment type="similarity">
    <text evidence="2">Belongs to the glycosyl hydrolase 16 family.</text>
</comment>
<evidence type="ECO:0000259" key="8">
    <source>
        <dbReference type="PROSITE" id="PS51762"/>
    </source>
</evidence>
<dbReference type="CDD" id="cd02181">
    <property type="entry name" value="GH16_fungal_Lam16A_glucanase"/>
    <property type="match status" value="1"/>
</dbReference>
<feature type="compositionally biased region" description="Polar residues" evidence="6">
    <location>
        <begin position="412"/>
        <end position="444"/>
    </location>
</feature>
<dbReference type="PANTHER" id="PTHR10963">
    <property type="entry name" value="GLYCOSYL HYDROLASE-RELATED"/>
    <property type="match status" value="1"/>
</dbReference>
<dbReference type="InterPro" id="IPR013320">
    <property type="entry name" value="ConA-like_dom_sf"/>
</dbReference>
<keyword evidence="7" id="KW-0732">Signal</keyword>
<gene>
    <name evidence="9" type="ORF">ACJ73_04817</name>
</gene>
<dbReference type="Proteomes" id="UP000242791">
    <property type="component" value="Unassembled WGS sequence"/>
</dbReference>
<dbReference type="EMBL" id="LGTZ01000698">
    <property type="protein sequence ID" value="OJD23826.1"/>
    <property type="molecule type" value="Genomic_DNA"/>
</dbReference>